<organism evidence="1 2">
    <name type="scientific">Trema orientale</name>
    <name type="common">Charcoal tree</name>
    <name type="synonym">Celtis orientalis</name>
    <dbReference type="NCBI Taxonomy" id="63057"/>
    <lineage>
        <taxon>Eukaryota</taxon>
        <taxon>Viridiplantae</taxon>
        <taxon>Streptophyta</taxon>
        <taxon>Embryophyta</taxon>
        <taxon>Tracheophyta</taxon>
        <taxon>Spermatophyta</taxon>
        <taxon>Magnoliopsida</taxon>
        <taxon>eudicotyledons</taxon>
        <taxon>Gunneridae</taxon>
        <taxon>Pentapetalae</taxon>
        <taxon>rosids</taxon>
        <taxon>fabids</taxon>
        <taxon>Rosales</taxon>
        <taxon>Cannabaceae</taxon>
        <taxon>Trema</taxon>
    </lineage>
</organism>
<dbReference type="Proteomes" id="UP000237000">
    <property type="component" value="Unassembled WGS sequence"/>
</dbReference>
<evidence type="ECO:0000313" key="1">
    <source>
        <dbReference type="EMBL" id="PON60288.1"/>
    </source>
</evidence>
<sequence length="73" mass="8544">MQVKTIYFGYCHDNIDYCHNDVVDLKKASMNLPRTSFQNSRNLSSSSLSFHPYLHFHTLSLSRCLYLSIFLSH</sequence>
<dbReference type="EMBL" id="JXTC01000366">
    <property type="protein sequence ID" value="PON60288.1"/>
    <property type="molecule type" value="Genomic_DNA"/>
</dbReference>
<name>A0A2P5CGY8_TREOI</name>
<dbReference type="AlphaFoldDB" id="A0A2P5CGY8"/>
<keyword evidence="2" id="KW-1185">Reference proteome</keyword>
<dbReference type="InParanoid" id="A0A2P5CGY8"/>
<accession>A0A2P5CGY8</accession>
<proteinExistence type="predicted"/>
<evidence type="ECO:0000313" key="2">
    <source>
        <dbReference type="Proteomes" id="UP000237000"/>
    </source>
</evidence>
<reference evidence="2" key="1">
    <citation type="submission" date="2016-06" db="EMBL/GenBank/DDBJ databases">
        <title>Parallel loss of symbiosis genes in relatives of nitrogen-fixing non-legume Parasponia.</title>
        <authorList>
            <person name="Van Velzen R."/>
            <person name="Holmer R."/>
            <person name="Bu F."/>
            <person name="Rutten L."/>
            <person name="Van Zeijl A."/>
            <person name="Liu W."/>
            <person name="Santuari L."/>
            <person name="Cao Q."/>
            <person name="Sharma T."/>
            <person name="Shen D."/>
            <person name="Roswanjaya Y."/>
            <person name="Wardhani T."/>
            <person name="Kalhor M.S."/>
            <person name="Jansen J."/>
            <person name="Van den Hoogen J."/>
            <person name="Gungor B."/>
            <person name="Hartog M."/>
            <person name="Hontelez J."/>
            <person name="Verver J."/>
            <person name="Yang W.-C."/>
            <person name="Schijlen E."/>
            <person name="Repin R."/>
            <person name="Schilthuizen M."/>
            <person name="Schranz E."/>
            <person name="Heidstra R."/>
            <person name="Miyata K."/>
            <person name="Fedorova E."/>
            <person name="Kohlen W."/>
            <person name="Bisseling T."/>
            <person name="Smit S."/>
            <person name="Geurts R."/>
        </authorList>
    </citation>
    <scope>NUCLEOTIDE SEQUENCE [LARGE SCALE GENOMIC DNA]</scope>
    <source>
        <strain evidence="2">cv. RG33-2</strain>
    </source>
</reference>
<comment type="caution">
    <text evidence="1">The sequence shown here is derived from an EMBL/GenBank/DDBJ whole genome shotgun (WGS) entry which is preliminary data.</text>
</comment>
<gene>
    <name evidence="1" type="ORF">TorRG33x02_285100</name>
</gene>
<protein>
    <submittedName>
        <fullName evidence="1">Uncharacterized protein</fullName>
    </submittedName>
</protein>